<evidence type="ECO:0000313" key="8">
    <source>
        <dbReference type="Proteomes" id="UP000324507"/>
    </source>
</evidence>
<evidence type="ECO:0000259" key="4">
    <source>
        <dbReference type="PROSITE" id="PS50949"/>
    </source>
</evidence>
<dbReference type="PROSITE" id="PS50949">
    <property type="entry name" value="HTH_GNTR"/>
    <property type="match status" value="1"/>
</dbReference>
<dbReference type="GO" id="GO:0003677">
    <property type="term" value="F:DNA binding"/>
    <property type="evidence" value="ECO:0007669"/>
    <property type="project" value="UniProtKB-KW"/>
</dbReference>
<dbReference type="InterPro" id="IPR011711">
    <property type="entry name" value="GntR_C"/>
</dbReference>
<keyword evidence="2" id="KW-0238">DNA-binding</keyword>
<keyword evidence="1" id="KW-0805">Transcription regulation</keyword>
<keyword evidence="3" id="KW-0804">Transcription</keyword>
<dbReference type="GO" id="GO:0003700">
    <property type="term" value="F:DNA-binding transcription factor activity"/>
    <property type="evidence" value="ECO:0007669"/>
    <property type="project" value="InterPro"/>
</dbReference>
<dbReference type="AlphaFoldDB" id="A0A386UKH9"/>
<feature type="domain" description="HTH gntR-type" evidence="4">
    <location>
        <begin position="4"/>
        <end position="71"/>
    </location>
</feature>
<dbReference type="InterPro" id="IPR036390">
    <property type="entry name" value="WH_DNA-bd_sf"/>
</dbReference>
<dbReference type="EMBL" id="CP044081">
    <property type="protein sequence ID" value="QEU08573.1"/>
    <property type="molecule type" value="Genomic_DNA"/>
</dbReference>
<dbReference type="Gene3D" id="1.20.120.530">
    <property type="entry name" value="GntR ligand-binding domain-like"/>
    <property type="match status" value="1"/>
</dbReference>
<dbReference type="SMART" id="SM00345">
    <property type="entry name" value="HTH_GNTR"/>
    <property type="match status" value="1"/>
</dbReference>
<dbReference type="PANTHER" id="PTHR43537:SF49">
    <property type="entry name" value="TRANSCRIPTIONAL REGULATORY PROTEIN"/>
    <property type="match status" value="1"/>
</dbReference>
<reference evidence="7" key="2">
    <citation type="submission" date="2018-07" db="EMBL/GenBank/DDBJ databases">
        <title>Genome Structure of the Opportunistic Pathogen Paracoccus yeei (Alphaproteobacteria) and Identification of Putative Virulence Factors.</title>
        <authorList>
            <person name="Lasek R."/>
            <person name="Szuplewska M."/>
            <person name="Mitura M."/>
            <person name="Decewicz P."/>
            <person name="Chmielowska C."/>
            <person name="Pawlot A."/>
            <person name="Sentkowska D."/>
            <person name="Czarnecki J."/>
            <person name="Bartosik D."/>
        </authorList>
    </citation>
    <scope>NUCLEOTIDE SEQUENCE [LARGE SCALE GENOMIC DNA]</scope>
    <source>
        <strain evidence="7">CCUG 32053</strain>
    </source>
</reference>
<evidence type="ECO:0000256" key="1">
    <source>
        <dbReference type="ARBA" id="ARBA00023015"/>
    </source>
</evidence>
<evidence type="ECO:0000313" key="5">
    <source>
        <dbReference type="EMBL" id="AYF00819.1"/>
    </source>
</evidence>
<evidence type="ECO:0000313" key="6">
    <source>
        <dbReference type="EMBL" id="QEU08573.1"/>
    </source>
</evidence>
<organism evidence="5 7">
    <name type="scientific">Paracoccus yeei</name>
    <dbReference type="NCBI Taxonomy" id="147645"/>
    <lineage>
        <taxon>Bacteria</taxon>
        <taxon>Pseudomonadati</taxon>
        <taxon>Pseudomonadota</taxon>
        <taxon>Alphaproteobacteria</taxon>
        <taxon>Rhodobacterales</taxon>
        <taxon>Paracoccaceae</taxon>
        <taxon>Paracoccus</taxon>
    </lineage>
</organism>
<dbReference type="EMBL" id="CP031078">
    <property type="protein sequence ID" value="AYF00819.1"/>
    <property type="molecule type" value="Genomic_DNA"/>
</dbReference>
<accession>A0A386UKH9</accession>
<dbReference type="SUPFAM" id="SSF46785">
    <property type="entry name" value="Winged helix' DNA-binding domain"/>
    <property type="match status" value="1"/>
</dbReference>
<dbReference type="Pfam" id="PF00392">
    <property type="entry name" value="GntR"/>
    <property type="match status" value="1"/>
</dbReference>
<dbReference type="SMART" id="SM00895">
    <property type="entry name" value="FCD"/>
    <property type="match status" value="1"/>
</dbReference>
<evidence type="ECO:0000256" key="3">
    <source>
        <dbReference type="ARBA" id="ARBA00023163"/>
    </source>
</evidence>
<dbReference type="Proteomes" id="UP000272010">
    <property type="component" value="Chromosome"/>
</dbReference>
<evidence type="ECO:0000313" key="7">
    <source>
        <dbReference type="Proteomes" id="UP000272010"/>
    </source>
</evidence>
<sequence>MTEERDAAAIVRQLEEDIVLGRIHPRERLPEDTLMQRFGAKRHVIRRALHELAVIGVLEHVPNKGAQVRAFTEAEVRDLYDLRELLETTAASLISLPLAANDLARLYAVQRAHDAASAARDPAAIFRANLAFHRTLFALCPNAFLVEALEAASARAHGIRFASLRDPTAVETARQQHHAMIVAAEHGNRDDLVQLCREHLPASRAAYLAYAVTP</sequence>
<evidence type="ECO:0000256" key="2">
    <source>
        <dbReference type="ARBA" id="ARBA00023125"/>
    </source>
</evidence>
<dbReference type="InterPro" id="IPR036388">
    <property type="entry name" value="WH-like_DNA-bd_sf"/>
</dbReference>
<proteinExistence type="predicted"/>
<dbReference type="RefSeq" id="WP_120441175.1">
    <property type="nucleotide sequence ID" value="NZ_CALTWI010000163.1"/>
</dbReference>
<dbReference type="Pfam" id="PF07729">
    <property type="entry name" value="FCD"/>
    <property type="match status" value="1"/>
</dbReference>
<dbReference type="InterPro" id="IPR008920">
    <property type="entry name" value="TF_FadR/GntR_C"/>
</dbReference>
<name>A0A386UKH9_9RHOB</name>
<reference evidence="6 8" key="3">
    <citation type="submission" date="2019-09" db="EMBL/GenBank/DDBJ databases">
        <title>FDA dAtabase for Regulatory Grade micrObial Sequences (FDA-ARGOS): Supporting development and validation of Infectious Disease Dx tests.</title>
        <authorList>
            <person name="Sciortino C."/>
            <person name="Tallon L."/>
            <person name="Sadzewicz L."/>
            <person name="Vavikolanu K."/>
            <person name="Mehta A."/>
            <person name="Aluvathingal J."/>
            <person name="Nadendla S."/>
            <person name="Nandy P."/>
            <person name="Geyer C."/>
            <person name="Yan Y."/>
            <person name="Sichtig H."/>
        </authorList>
    </citation>
    <scope>NUCLEOTIDE SEQUENCE [LARGE SCALE GENOMIC DNA]</scope>
    <source>
        <strain evidence="6 8">FDAARGOS_643</strain>
    </source>
</reference>
<gene>
    <name evidence="6" type="ORF">FOB51_11485</name>
    <name evidence="5" type="ORF">PY32053_01163</name>
</gene>
<dbReference type="Proteomes" id="UP000324507">
    <property type="component" value="Chromosome"/>
</dbReference>
<protein>
    <submittedName>
        <fullName evidence="5">GntR family transcriptional regulator</fullName>
    </submittedName>
</protein>
<dbReference type="Gene3D" id="1.10.10.10">
    <property type="entry name" value="Winged helix-like DNA-binding domain superfamily/Winged helix DNA-binding domain"/>
    <property type="match status" value="1"/>
</dbReference>
<dbReference type="PANTHER" id="PTHR43537">
    <property type="entry name" value="TRANSCRIPTIONAL REGULATOR, GNTR FAMILY"/>
    <property type="match status" value="1"/>
</dbReference>
<dbReference type="InterPro" id="IPR000524">
    <property type="entry name" value="Tscrpt_reg_HTH_GntR"/>
</dbReference>
<reference evidence="5" key="1">
    <citation type="journal article" date="2018" name="Front. Microbiol.">
        <title>Genome Structure of the Opportunistic Pathogen Paracoccus yeei (Alphaproteobacteria) and Identification of Putative Virulence Factors.</title>
        <authorList>
            <person name="Lasek R."/>
            <person name="Szuplewska M."/>
            <person name="Mitura M."/>
            <person name="Decewicz P."/>
            <person name="Chmielowska C."/>
            <person name="Pawlot A."/>
            <person name="Sentkowska D."/>
            <person name="Czarnecki J."/>
            <person name="Bartosik D."/>
        </authorList>
    </citation>
    <scope>NUCLEOTIDE SEQUENCE</scope>
    <source>
        <strain evidence="5">CCUG 32053</strain>
    </source>
</reference>
<dbReference type="SUPFAM" id="SSF48008">
    <property type="entry name" value="GntR ligand-binding domain-like"/>
    <property type="match status" value="1"/>
</dbReference>